<evidence type="ECO:0000313" key="1">
    <source>
        <dbReference type="EMBL" id="PXY90387.1"/>
    </source>
</evidence>
<dbReference type="Proteomes" id="UP000247673">
    <property type="component" value="Unassembled WGS sequence"/>
</dbReference>
<dbReference type="NCBIfam" id="TIGR00022">
    <property type="entry name" value="YhcH/YjgK/YiaL family protein"/>
    <property type="match status" value="1"/>
</dbReference>
<dbReference type="InterPro" id="IPR037012">
    <property type="entry name" value="NanQ/TabA/YiaL_sf"/>
</dbReference>
<dbReference type="GO" id="GO:0044010">
    <property type="term" value="P:single-species biofilm formation"/>
    <property type="evidence" value="ECO:0007669"/>
    <property type="project" value="TreeGrafter"/>
</dbReference>
<sequence length="154" mass="17749">MIAGNMNFLNLATLPKSLYDVLSQPETSLNYLKSLADGRYQLEGEKWFYNINDSITSPIQERHTEFHKKYLDIQLILSGEEIIRYSLNDCSSESFFEKKPDLFILENPLLTNSILLKEGDFVTFYPGEPHQALCMVDVPKKVRKAVFKVPVEII</sequence>
<accession>A0A2V4DM43</accession>
<reference evidence="1 2" key="1">
    <citation type="submission" date="2018-05" db="EMBL/GenBank/DDBJ databases">
        <title>Reference genomes for bee gut microbiota database.</title>
        <authorList>
            <person name="Ellegaard K.M."/>
        </authorList>
    </citation>
    <scope>NUCLEOTIDE SEQUENCE [LARGE SCALE GENOMIC DNA]</scope>
    <source>
        <strain evidence="1 2">ESL0172</strain>
    </source>
</reference>
<dbReference type="RefSeq" id="WP_110448212.1">
    <property type="nucleotide sequence ID" value="NZ_CP132381.1"/>
</dbReference>
<dbReference type="Pfam" id="PF04074">
    <property type="entry name" value="DUF386"/>
    <property type="match status" value="1"/>
</dbReference>
<comment type="caution">
    <text evidence="1">The sequence shown here is derived from an EMBL/GenBank/DDBJ whole genome shotgun (WGS) entry which is preliminary data.</text>
</comment>
<dbReference type="EMBL" id="QGLO01000006">
    <property type="protein sequence ID" value="PXY90387.1"/>
    <property type="molecule type" value="Genomic_DNA"/>
</dbReference>
<dbReference type="OrthoDB" id="6196468at2"/>
<organism evidence="1 2">
    <name type="scientific">Gilliamella apis</name>
    <dbReference type="NCBI Taxonomy" id="1970738"/>
    <lineage>
        <taxon>Bacteria</taxon>
        <taxon>Pseudomonadati</taxon>
        <taxon>Pseudomonadota</taxon>
        <taxon>Gammaproteobacteria</taxon>
        <taxon>Orbales</taxon>
        <taxon>Orbaceae</taxon>
        <taxon>Gilliamella</taxon>
    </lineage>
</organism>
<keyword evidence="2" id="KW-1185">Reference proteome</keyword>
<protein>
    <submittedName>
        <fullName evidence="1">YhcH/YjgK/YiaL family protein</fullName>
    </submittedName>
</protein>
<dbReference type="PANTHER" id="PTHR34986">
    <property type="entry name" value="EVOLVED BETA-GALACTOSIDASE SUBUNIT BETA"/>
    <property type="match status" value="1"/>
</dbReference>
<proteinExistence type="predicted"/>
<gene>
    <name evidence="1" type="ORF">DKK78_08305</name>
</gene>
<dbReference type="AlphaFoldDB" id="A0A2V4DM43"/>
<dbReference type="SUPFAM" id="SSF51197">
    <property type="entry name" value="Clavaminate synthase-like"/>
    <property type="match status" value="1"/>
</dbReference>
<name>A0A2V4DM43_9GAMM</name>
<dbReference type="InterPro" id="IPR004375">
    <property type="entry name" value="NanQ/TabA/YiaL"/>
</dbReference>
<dbReference type="PANTHER" id="PTHR34986:SF4">
    <property type="entry name" value="EVOLVED BETA-GALACTOSIDASE SUBUNIT BETA-RELATED"/>
    <property type="match status" value="1"/>
</dbReference>
<dbReference type="Gene3D" id="2.60.120.370">
    <property type="entry name" value="YhcH/YjgK/YiaL"/>
    <property type="match status" value="1"/>
</dbReference>
<evidence type="ECO:0000313" key="2">
    <source>
        <dbReference type="Proteomes" id="UP000247673"/>
    </source>
</evidence>
<dbReference type="GO" id="GO:0005829">
    <property type="term" value="C:cytosol"/>
    <property type="evidence" value="ECO:0007669"/>
    <property type="project" value="TreeGrafter"/>
</dbReference>